<evidence type="ECO:0000313" key="1">
    <source>
        <dbReference type="EMBL" id="KAK6966952.1"/>
    </source>
</evidence>
<dbReference type="EMBL" id="JAWWNJ010000250">
    <property type="protein sequence ID" value="KAK6966952.1"/>
    <property type="molecule type" value="Genomic_DNA"/>
</dbReference>
<keyword evidence="2" id="KW-1185">Reference proteome</keyword>
<comment type="caution">
    <text evidence="1">The sequence shown here is derived from an EMBL/GenBank/DDBJ whole genome shotgun (WGS) entry which is preliminary data.</text>
</comment>
<dbReference type="AlphaFoldDB" id="A0AAV9Z186"/>
<dbReference type="Proteomes" id="UP001362999">
    <property type="component" value="Unassembled WGS sequence"/>
</dbReference>
<protein>
    <submittedName>
        <fullName evidence="1">Uncharacterized protein</fullName>
    </submittedName>
</protein>
<accession>A0AAV9Z186</accession>
<sequence length="159" mass="17745">MDFVYGISTTTRCGTVTVTGLFSPCTRKRQTDVGLRSARPYHAMRDHLRACRSSLDLNSPLGAASWAAALTSFWVQGCRRLEELLVRNKNKFTRLLDTCRCTRISNGKEVISIHLAWTKTTGEQGGECILPAVPASDLDLCLIWAFRNHTRINHSPPPD</sequence>
<gene>
    <name evidence="1" type="ORF">R3P38DRAFT_3245128</name>
</gene>
<organism evidence="1 2">
    <name type="scientific">Favolaschia claudopus</name>
    <dbReference type="NCBI Taxonomy" id="2862362"/>
    <lineage>
        <taxon>Eukaryota</taxon>
        <taxon>Fungi</taxon>
        <taxon>Dikarya</taxon>
        <taxon>Basidiomycota</taxon>
        <taxon>Agaricomycotina</taxon>
        <taxon>Agaricomycetes</taxon>
        <taxon>Agaricomycetidae</taxon>
        <taxon>Agaricales</taxon>
        <taxon>Marasmiineae</taxon>
        <taxon>Mycenaceae</taxon>
        <taxon>Favolaschia</taxon>
    </lineage>
</organism>
<proteinExistence type="predicted"/>
<reference evidence="1 2" key="1">
    <citation type="journal article" date="2024" name="J Genomics">
        <title>Draft genome sequencing and assembly of Favolaschia claudopus CIRM-BRFM 2984 isolated from oak limbs.</title>
        <authorList>
            <person name="Navarro D."/>
            <person name="Drula E."/>
            <person name="Chaduli D."/>
            <person name="Cazenave R."/>
            <person name="Ahrendt S."/>
            <person name="Wang J."/>
            <person name="Lipzen A."/>
            <person name="Daum C."/>
            <person name="Barry K."/>
            <person name="Grigoriev I.V."/>
            <person name="Favel A."/>
            <person name="Rosso M.N."/>
            <person name="Martin F."/>
        </authorList>
    </citation>
    <scope>NUCLEOTIDE SEQUENCE [LARGE SCALE GENOMIC DNA]</scope>
    <source>
        <strain evidence="1 2">CIRM-BRFM 2984</strain>
    </source>
</reference>
<evidence type="ECO:0000313" key="2">
    <source>
        <dbReference type="Proteomes" id="UP001362999"/>
    </source>
</evidence>
<name>A0AAV9Z186_9AGAR</name>